<protein>
    <submittedName>
        <fullName evidence="3">Activator of Hsp90 ATPase 1 family protein</fullName>
    </submittedName>
</protein>
<sequence length="46" mass="5513">MIERTMPHPPEKIWRALTQSSLIAEWLMENDFEPRLGASFRFRARP</sequence>
<accession>T1A2D9</accession>
<evidence type="ECO:0000256" key="1">
    <source>
        <dbReference type="ARBA" id="ARBA00006817"/>
    </source>
</evidence>
<feature type="domain" description="Activator of Hsp90 ATPase homologue 1/2-like C-terminal" evidence="2">
    <location>
        <begin position="8"/>
        <end position="43"/>
    </location>
</feature>
<dbReference type="InterPro" id="IPR013538">
    <property type="entry name" value="ASHA1/2-like_C"/>
</dbReference>
<organism evidence="3">
    <name type="scientific">mine drainage metagenome</name>
    <dbReference type="NCBI Taxonomy" id="410659"/>
    <lineage>
        <taxon>unclassified sequences</taxon>
        <taxon>metagenomes</taxon>
        <taxon>ecological metagenomes</taxon>
    </lineage>
</organism>
<evidence type="ECO:0000313" key="3">
    <source>
        <dbReference type="EMBL" id="EQD51062.1"/>
    </source>
</evidence>
<evidence type="ECO:0000259" key="2">
    <source>
        <dbReference type="Pfam" id="PF08327"/>
    </source>
</evidence>
<dbReference type="AlphaFoldDB" id="T1A2D9"/>
<dbReference type="Gene3D" id="3.30.530.20">
    <property type="match status" value="1"/>
</dbReference>
<dbReference type="SUPFAM" id="SSF55961">
    <property type="entry name" value="Bet v1-like"/>
    <property type="match status" value="1"/>
</dbReference>
<proteinExistence type="inferred from homology"/>
<dbReference type="InterPro" id="IPR023393">
    <property type="entry name" value="START-like_dom_sf"/>
</dbReference>
<comment type="similarity">
    <text evidence="1">Belongs to the AHA1 family.</text>
</comment>
<comment type="caution">
    <text evidence="3">The sequence shown here is derived from an EMBL/GenBank/DDBJ whole genome shotgun (WGS) entry which is preliminary data.</text>
</comment>
<name>T1A2D9_9ZZZZ</name>
<reference evidence="3" key="1">
    <citation type="submission" date="2013-08" db="EMBL/GenBank/DDBJ databases">
        <authorList>
            <person name="Mendez C."/>
            <person name="Richter M."/>
            <person name="Ferrer M."/>
            <person name="Sanchez J."/>
        </authorList>
    </citation>
    <scope>NUCLEOTIDE SEQUENCE</scope>
</reference>
<dbReference type="EMBL" id="AUZZ01005054">
    <property type="protein sequence ID" value="EQD51062.1"/>
    <property type="molecule type" value="Genomic_DNA"/>
</dbReference>
<gene>
    <name evidence="3" type="ORF">B2A_07064</name>
</gene>
<dbReference type="Pfam" id="PF08327">
    <property type="entry name" value="AHSA1"/>
    <property type="match status" value="1"/>
</dbReference>
<reference evidence="3" key="2">
    <citation type="journal article" date="2014" name="ISME J.">
        <title>Microbial stratification in low pH oxic and suboxic macroscopic growths along an acid mine drainage.</title>
        <authorList>
            <person name="Mendez-Garcia C."/>
            <person name="Mesa V."/>
            <person name="Sprenger R.R."/>
            <person name="Richter M."/>
            <person name="Diez M.S."/>
            <person name="Solano J."/>
            <person name="Bargiela R."/>
            <person name="Golyshina O.V."/>
            <person name="Manteca A."/>
            <person name="Ramos J.L."/>
            <person name="Gallego J.R."/>
            <person name="Llorente I."/>
            <person name="Martins Dos Santos V.A."/>
            <person name="Jensen O.N."/>
            <person name="Pelaez A.I."/>
            <person name="Sanchez J."/>
            <person name="Ferrer M."/>
        </authorList>
    </citation>
    <scope>NUCLEOTIDE SEQUENCE</scope>
</reference>
<feature type="non-terminal residue" evidence="3">
    <location>
        <position position="46"/>
    </location>
</feature>